<dbReference type="GO" id="GO:0005524">
    <property type="term" value="F:ATP binding"/>
    <property type="evidence" value="ECO:0007669"/>
    <property type="project" value="UniProtKB-KW"/>
</dbReference>
<evidence type="ECO:0000256" key="7">
    <source>
        <dbReference type="ARBA" id="ARBA00022807"/>
    </source>
</evidence>
<evidence type="ECO:0000259" key="15">
    <source>
        <dbReference type="PROSITE" id="PS50929"/>
    </source>
</evidence>
<dbReference type="Pfam" id="PF00664">
    <property type="entry name" value="ABC_membrane"/>
    <property type="match status" value="1"/>
</dbReference>
<dbReference type="InterPro" id="IPR005074">
    <property type="entry name" value="Peptidase_C39"/>
</dbReference>
<geneLocation type="plasmid" evidence="18">
    <name>Plasmid1 dna</name>
</geneLocation>
<feature type="domain" description="ABC transporter" evidence="14">
    <location>
        <begin position="780"/>
        <end position="1015"/>
    </location>
</feature>
<gene>
    <name evidence="17" type="ORF">NIES267_72820</name>
</gene>
<dbReference type="SUPFAM" id="SSF51206">
    <property type="entry name" value="cAMP-binding domain-like"/>
    <property type="match status" value="1"/>
</dbReference>
<keyword evidence="10 12" id="KW-0472">Membrane</keyword>
<reference evidence="17 18" key="1">
    <citation type="submission" date="2017-06" db="EMBL/GenBank/DDBJ databases">
        <title>Genome sequencing of cyanobaciteial culture collection at National Institute for Environmental Studies (NIES).</title>
        <authorList>
            <person name="Hirose Y."/>
            <person name="Shimura Y."/>
            <person name="Fujisawa T."/>
            <person name="Nakamura Y."/>
            <person name="Kawachi M."/>
        </authorList>
    </citation>
    <scope>NUCLEOTIDE SEQUENCE [LARGE SCALE GENOMIC DNA]</scope>
    <source>
        <strain evidence="17 18">NIES-267</strain>
        <plasmid evidence="18">Plasmid1 dna</plasmid>
    </source>
</reference>
<evidence type="ECO:0000256" key="4">
    <source>
        <dbReference type="ARBA" id="ARBA00022692"/>
    </source>
</evidence>
<dbReference type="InterPro" id="IPR003439">
    <property type="entry name" value="ABC_transporter-like_ATP-bd"/>
</dbReference>
<dbReference type="SMART" id="SM00382">
    <property type="entry name" value="AAA"/>
    <property type="match status" value="1"/>
</dbReference>
<dbReference type="Pfam" id="PF03412">
    <property type="entry name" value="Peptidase_C39"/>
    <property type="match status" value="1"/>
</dbReference>
<evidence type="ECO:0000256" key="10">
    <source>
        <dbReference type="ARBA" id="ARBA00023136"/>
    </source>
</evidence>
<dbReference type="CDD" id="cd18782">
    <property type="entry name" value="ABC_6TM_PrtD_LapB_HlyB_like"/>
    <property type="match status" value="1"/>
</dbReference>
<evidence type="ECO:0000256" key="12">
    <source>
        <dbReference type="SAM" id="Phobius"/>
    </source>
</evidence>
<dbReference type="Gene3D" id="3.40.50.300">
    <property type="entry name" value="P-loop containing nucleotide triphosphate hydrolases"/>
    <property type="match status" value="1"/>
</dbReference>
<dbReference type="CDD" id="cd02259">
    <property type="entry name" value="Peptidase_C39_like"/>
    <property type="match status" value="1"/>
</dbReference>
<dbReference type="CDD" id="cd00038">
    <property type="entry name" value="CAP_ED"/>
    <property type="match status" value="1"/>
</dbReference>
<dbReference type="Pfam" id="PF00005">
    <property type="entry name" value="ABC_tran"/>
    <property type="match status" value="1"/>
</dbReference>
<dbReference type="PROSITE" id="PS50042">
    <property type="entry name" value="CNMP_BINDING_3"/>
    <property type="match status" value="1"/>
</dbReference>
<accession>A0A1Z4M2Z6</accession>
<dbReference type="PROSITE" id="PS50929">
    <property type="entry name" value="ABC_TM1F"/>
    <property type="match status" value="1"/>
</dbReference>
<name>A0A1Z4M2Z6_9CYAN</name>
<evidence type="ECO:0000256" key="8">
    <source>
        <dbReference type="ARBA" id="ARBA00022840"/>
    </source>
</evidence>
<evidence type="ECO:0000259" key="13">
    <source>
        <dbReference type="PROSITE" id="PS50042"/>
    </source>
</evidence>
<evidence type="ECO:0000313" key="18">
    <source>
        <dbReference type="Proteomes" id="UP000218418"/>
    </source>
</evidence>
<dbReference type="Gene3D" id="2.60.120.10">
    <property type="entry name" value="Jelly Rolls"/>
    <property type="match status" value="1"/>
</dbReference>
<keyword evidence="7" id="KW-0645">Protease</keyword>
<keyword evidence="7" id="KW-0788">Thiol protease</keyword>
<dbReference type="InterPro" id="IPR000595">
    <property type="entry name" value="cNMP-bd_dom"/>
</dbReference>
<dbReference type="InterPro" id="IPR036640">
    <property type="entry name" value="ABC1_TM_sf"/>
</dbReference>
<dbReference type="GO" id="GO:0008234">
    <property type="term" value="F:cysteine-type peptidase activity"/>
    <property type="evidence" value="ECO:0007669"/>
    <property type="project" value="UniProtKB-KW"/>
</dbReference>
<dbReference type="GO" id="GO:0005886">
    <property type="term" value="C:plasma membrane"/>
    <property type="evidence" value="ECO:0007669"/>
    <property type="project" value="UniProtKB-SubCell"/>
</dbReference>
<feature type="transmembrane region" description="Helical" evidence="12">
    <location>
        <begin position="573"/>
        <end position="594"/>
    </location>
</feature>
<dbReference type="SUPFAM" id="SSF90123">
    <property type="entry name" value="ABC transporter transmembrane region"/>
    <property type="match status" value="1"/>
</dbReference>
<dbReference type="GO" id="GO:0030256">
    <property type="term" value="C:type I protein secretion system complex"/>
    <property type="evidence" value="ECO:0007669"/>
    <property type="project" value="InterPro"/>
</dbReference>
<dbReference type="InterPro" id="IPR014710">
    <property type="entry name" value="RmlC-like_jellyroll"/>
</dbReference>
<keyword evidence="8 17" id="KW-0067">ATP-binding</keyword>
<dbReference type="SUPFAM" id="SSF52540">
    <property type="entry name" value="P-loop containing nucleoside triphosphate hydrolases"/>
    <property type="match status" value="1"/>
</dbReference>
<feature type="transmembrane region" description="Helical" evidence="12">
    <location>
        <begin position="463"/>
        <end position="488"/>
    </location>
</feature>
<dbReference type="InterPro" id="IPR011527">
    <property type="entry name" value="ABC1_TM_dom"/>
</dbReference>
<dbReference type="AlphaFoldDB" id="A0A1Z4M2Z6"/>
<dbReference type="PROSITE" id="PS50893">
    <property type="entry name" value="ABC_TRANSPORTER_2"/>
    <property type="match status" value="1"/>
</dbReference>
<feature type="domain" description="ABC transmembrane type-1" evidence="15">
    <location>
        <begin position="464"/>
        <end position="745"/>
    </location>
</feature>
<dbReference type="InterPro" id="IPR039421">
    <property type="entry name" value="Type_1_exporter"/>
</dbReference>
<sequence>MTNTTPSTQDFLNSIYPFNQLSSEKLTSVVNKLQPLRYRMGQTIFVRETMPDKVVIIYEGQARLLGYAPGAKFPETLQLYKPGDIIGWTSLIRGVPCETVIATIETNCISIPKSDFIQLLESQFNHTKNNIESSQSNFVEYFYNQPSLIEIYDLLGKELEKRAVGLANLKQLATDTLQQAQIINLPPGKTPLSQLDSQKMWLVSSKGSNYDAGTRVPTPTEAGNQEYIEVKANSFLRVLGLQKPSVSLRSDEEMGGLGDEEKDTSSSPHHLTSSTPHLPLSSIWDNAPFAPATPEEPETTETDQFTKYPYIHGRGPVDATLACFQMLSQYWKMPWKRDVLKRALTNSYKRTGGVSIQLCGAVAELMGISSQLVQIPAEAITKLPTPVMLPWQDSFAILYKASSKELILAIPEQGVRHIKPTTFTETWGEEGQVLLLQQTSETPKKRFGLSWFLPAIKKYKNSLITVFIASFFVQLLGLANPLITQVIIDKVIVQNSISTLNVLGSLLIVMAIVEGIMYWLRTNLFVDTTNRIDLSLGSVVIEHLLRLPLRYFERRPVGEVSSRINELENIRSFLTGTALTVVLDAVFSVIYIAVMIFYSWLLTIVALSTIPLFALLTFIVAPIIRGQTRTKAEKNAETQSYLVEVVGGIQTVKAQNIELNSKWQWQSRYGRYISASFDSVQTSTTAGSLSNFLNKLSNLLLLWVGAYLVLQQQLTLGQLIAFRIIAGYTTSPLLRLIQLWQNFQETALSLERLADILDNPQETEIAGRSNIPMPAIQGAVKYDNITFSFAKSPNPQLLNVKLDIPPGTFVGVVGQSGAGKSTLTKLLPRLYYPDQGRILVDGYDISKVELYSLRRQIGFVLQDTLLFDTTVQENIALTCPDATPEEVVEAAKIACAHDFIMTLPQGYETRVGERGSALSGGQRQRIAIARTVLQNPPLLILDEATSALDYDTERQVCLNLASAFKNRTVFFITHRLATIRNADTILMMSQGSVIEQGRHSELIEMKGSYYCLYQQQEAVGGGKE</sequence>
<evidence type="ECO:0000256" key="1">
    <source>
        <dbReference type="ARBA" id="ARBA00004651"/>
    </source>
</evidence>
<dbReference type="GO" id="GO:0015421">
    <property type="term" value="F:ABC-type oligopeptide transporter activity"/>
    <property type="evidence" value="ECO:0007669"/>
    <property type="project" value="TreeGrafter"/>
</dbReference>
<dbReference type="Gene3D" id="1.20.1560.10">
    <property type="entry name" value="ABC transporter type 1, transmembrane domain"/>
    <property type="match status" value="1"/>
</dbReference>
<dbReference type="PROSITE" id="PS00211">
    <property type="entry name" value="ABC_TRANSPORTER_1"/>
    <property type="match status" value="1"/>
</dbReference>
<dbReference type="InterPro" id="IPR003593">
    <property type="entry name" value="AAA+_ATPase"/>
</dbReference>
<evidence type="ECO:0000256" key="5">
    <source>
        <dbReference type="ARBA" id="ARBA00022741"/>
    </source>
</evidence>
<keyword evidence="2" id="KW-0813">Transport</keyword>
<dbReference type="InterPro" id="IPR010132">
    <property type="entry name" value="ATPase_T1SS_HlyB"/>
</dbReference>
<feature type="region of interest" description="Disordered" evidence="11">
    <location>
        <begin position="248"/>
        <end position="304"/>
    </location>
</feature>
<feature type="transmembrane region" description="Helical" evidence="12">
    <location>
        <begin position="500"/>
        <end position="520"/>
    </location>
</feature>
<protein>
    <submittedName>
        <fullName evidence="17">Toxin secretion ABC transporter ATP-binding protein</fullName>
    </submittedName>
</protein>
<dbReference type="OrthoDB" id="516912at2"/>
<proteinExistence type="predicted"/>
<evidence type="ECO:0000256" key="9">
    <source>
        <dbReference type="ARBA" id="ARBA00022989"/>
    </source>
</evidence>
<dbReference type="InterPro" id="IPR018490">
    <property type="entry name" value="cNMP-bd_dom_sf"/>
</dbReference>
<dbReference type="PANTHER" id="PTHR43394">
    <property type="entry name" value="ATP-DEPENDENT PERMEASE MDL1, MITOCHONDRIAL"/>
    <property type="match status" value="1"/>
</dbReference>
<evidence type="ECO:0000256" key="2">
    <source>
        <dbReference type="ARBA" id="ARBA00022448"/>
    </source>
</evidence>
<evidence type="ECO:0000313" key="17">
    <source>
        <dbReference type="EMBL" id="BAY87758.1"/>
    </source>
</evidence>
<feature type="transmembrane region" description="Helical" evidence="12">
    <location>
        <begin position="600"/>
        <end position="624"/>
    </location>
</feature>
<keyword evidence="4 12" id="KW-0812">Transmembrane</keyword>
<evidence type="ECO:0000259" key="16">
    <source>
        <dbReference type="PROSITE" id="PS50990"/>
    </source>
</evidence>
<dbReference type="Gene3D" id="3.90.70.10">
    <property type="entry name" value="Cysteine proteinases"/>
    <property type="match status" value="1"/>
</dbReference>
<feature type="compositionally biased region" description="Low complexity" evidence="11">
    <location>
        <begin position="265"/>
        <end position="293"/>
    </location>
</feature>
<dbReference type="InterPro" id="IPR027417">
    <property type="entry name" value="P-loop_NTPase"/>
</dbReference>
<organism evidence="17 18">
    <name type="scientific">Calothrix parasitica NIES-267</name>
    <dbReference type="NCBI Taxonomy" id="1973488"/>
    <lineage>
        <taxon>Bacteria</taxon>
        <taxon>Bacillati</taxon>
        <taxon>Cyanobacteriota</taxon>
        <taxon>Cyanophyceae</taxon>
        <taxon>Nostocales</taxon>
        <taxon>Calotrichaceae</taxon>
        <taxon>Calothrix</taxon>
    </lineage>
</organism>
<dbReference type="NCBIfam" id="TIGR01846">
    <property type="entry name" value="type_I_sec_HlyB"/>
    <property type="match status" value="1"/>
</dbReference>
<dbReference type="FunFam" id="3.40.50.300:FF:000221">
    <property type="entry name" value="Multidrug ABC transporter ATP-binding protein"/>
    <property type="match status" value="1"/>
</dbReference>
<feature type="domain" description="Cyclic nucleotide-binding" evidence="13">
    <location>
        <begin position="17"/>
        <end position="120"/>
    </location>
</feature>
<keyword evidence="9 12" id="KW-1133">Transmembrane helix</keyword>
<keyword evidence="5" id="KW-0547">Nucleotide-binding</keyword>
<comment type="subcellular location">
    <subcellularLocation>
        <location evidence="1">Cell membrane</location>
        <topology evidence="1">Multi-pass membrane protein</topology>
    </subcellularLocation>
</comment>
<dbReference type="GO" id="GO:0030253">
    <property type="term" value="P:protein secretion by the type I secretion system"/>
    <property type="evidence" value="ECO:0007669"/>
    <property type="project" value="InterPro"/>
</dbReference>
<evidence type="ECO:0000256" key="11">
    <source>
        <dbReference type="SAM" id="MobiDB-lite"/>
    </source>
</evidence>
<evidence type="ECO:0000256" key="6">
    <source>
        <dbReference type="ARBA" id="ARBA00022801"/>
    </source>
</evidence>
<evidence type="ECO:0000259" key="14">
    <source>
        <dbReference type="PROSITE" id="PS50893"/>
    </source>
</evidence>
<evidence type="ECO:0000256" key="3">
    <source>
        <dbReference type="ARBA" id="ARBA00022475"/>
    </source>
</evidence>
<dbReference type="GO" id="GO:0016887">
    <property type="term" value="F:ATP hydrolysis activity"/>
    <property type="evidence" value="ECO:0007669"/>
    <property type="project" value="InterPro"/>
</dbReference>
<dbReference type="EMBL" id="AP018228">
    <property type="protein sequence ID" value="BAY87758.1"/>
    <property type="molecule type" value="Genomic_DNA"/>
</dbReference>
<keyword evidence="18" id="KW-1185">Reference proteome</keyword>
<keyword evidence="3" id="KW-1003">Cell membrane</keyword>
<dbReference type="SMART" id="SM00100">
    <property type="entry name" value="cNMP"/>
    <property type="match status" value="1"/>
</dbReference>
<dbReference type="GO" id="GO:0006508">
    <property type="term" value="P:proteolysis"/>
    <property type="evidence" value="ECO:0007669"/>
    <property type="project" value="InterPro"/>
</dbReference>
<dbReference type="InterPro" id="IPR017871">
    <property type="entry name" value="ABC_transporter-like_CS"/>
</dbReference>
<dbReference type="Pfam" id="PF00027">
    <property type="entry name" value="cNMP_binding"/>
    <property type="match status" value="1"/>
</dbReference>
<keyword evidence="17" id="KW-0614">Plasmid</keyword>
<feature type="domain" description="Peptidase C39" evidence="16">
    <location>
        <begin position="312"/>
        <end position="434"/>
    </location>
</feature>
<dbReference type="Proteomes" id="UP000218418">
    <property type="component" value="Plasmid plasmid1"/>
</dbReference>
<dbReference type="PROSITE" id="PS50990">
    <property type="entry name" value="PEPTIDASE_C39"/>
    <property type="match status" value="1"/>
</dbReference>
<keyword evidence="6" id="KW-0378">Hydrolase</keyword>
<dbReference type="PANTHER" id="PTHR43394:SF1">
    <property type="entry name" value="ATP-BINDING CASSETTE SUB-FAMILY B MEMBER 10, MITOCHONDRIAL"/>
    <property type="match status" value="1"/>
</dbReference>